<organism evidence="3 4">
    <name type="scientific">Lacticaseibacillus jixianensis</name>
    <dbReference type="NCBI Taxonomy" id="2486012"/>
    <lineage>
        <taxon>Bacteria</taxon>
        <taxon>Bacillati</taxon>
        <taxon>Bacillota</taxon>
        <taxon>Bacilli</taxon>
        <taxon>Lactobacillales</taxon>
        <taxon>Lactobacillaceae</taxon>
        <taxon>Lacticaseibacillus</taxon>
    </lineage>
</organism>
<feature type="compositionally biased region" description="Basic and acidic residues" evidence="1">
    <location>
        <begin position="181"/>
        <end position="190"/>
    </location>
</feature>
<dbReference type="InterPro" id="IPR008523">
    <property type="entry name" value="DUF805"/>
</dbReference>
<reference evidence="4" key="1">
    <citation type="journal article" date="2019" name="Int. J. Syst. Evol. Microbiol.">
        <title>The Global Catalogue of Microorganisms (GCM) 10K type strain sequencing project: providing services to taxonomists for standard genome sequencing and annotation.</title>
        <authorList>
            <consortium name="The Broad Institute Genomics Platform"/>
            <consortium name="The Broad Institute Genome Sequencing Center for Infectious Disease"/>
            <person name="Wu L."/>
            <person name="Ma J."/>
        </authorList>
    </citation>
    <scope>NUCLEOTIDE SEQUENCE [LARGE SCALE GENOMIC DNA]</scope>
    <source>
        <strain evidence="4">CCM 8911</strain>
    </source>
</reference>
<evidence type="ECO:0000313" key="4">
    <source>
        <dbReference type="Proteomes" id="UP001597249"/>
    </source>
</evidence>
<feature type="region of interest" description="Disordered" evidence="1">
    <location>
        <begin position="169"/>
        <end position="190"/>
    </location>
</feature>
<evidence type="ECO:0000313" key="3">
    <source>
        <dbReference type="EMBL" id="MFD1393249.1"/>
    </source>
</evidence>
<feature type="transmembrane region" description="Helical" evidence="2">
    <location>
        <begin position="83"/>
        <end position="106"/>
    </location>
</feature>
<dbReference type="EMBL" id="JBHTMO010000020">
    <property type="protein sequence ID" value="MFD1393249.1"/>
    <property type="molecule type" value="Genomic_DNA"/>
</dbReference>
<comment type="caution">
    <text evidence="3">The sequence shown here is derived from an EMBL/GenBank/DDBJ whole genome shotgun (WGS) entry which is preliminary data.</text>
</comment>
<dbReference type="RefSeq" id="WP_125586795.1">
    <property type="nucleotide sequence ID" value="NZ_JBHTMO010000020.1"/>
</dbReference>
<feature type="transmembrane region" description="Helical" evidence="2">
    <location>
        <begin position="45"/>
        <end position="71"/>
    </location>
</feature>
<keyword evidence="2" id="KW-1133">Transmembrane helix</keyword>
<sequence length="190" mass="20315">MAIASNHAEQTAAHNRYYRATGFTSIKAFFGNYVNFKGRSSRSEYWGPALLIAGVLSVVGTTLIVSLIGSIGDPMNDLNLSQLFHGVAGLLTILLLVVIALPSTALIIRRSRDAGVPWWCYLVILGLNLASFFIPSASLLTDVASLTIVSLTLLLILALKPSRPLPPATLAPATGTTSGRGHPDHPYIQY</sequence>
<dbReference type="Proteomes" id="UP001597249">
    <property type="component" value="Unassembled WGS sequence"/>
</dbReference>
<evidence type="ECO:0000256" key="1">
    <source>
        <dbReference type="SAM" id="MobiDB-lite"/>
    </source>
</evidence>
<protein>
    <submittedName>
        <fullName evidence="3">DUF805 domain-containing protein</fullName>
    </submittedName>
</protein>
<gene>
    <name evidence="3" type="ORF">ACFQ3L_06650</name>
</gene>
<feature type="transmembrane region" description="Helical" evidence="2">
    <location>
        <begin position="118"/>
        <end position="137"/>
    </location>
</feature>
<keyword evidence="2" id="KW-0812">Transmembrane</keyword>
<evidence type="ECO:0000256" key="2">
    <source>
        <dbReference type="SAM" id="Phobius"/>
    </source>
</evidence>
<proteinExistence type="predicted"/>
<accession>A0ABW4B8X0</accession>
<keyword evidence="4" id="KW-1185">Reference proteome</keyword>
<feature type="transmembrane region" description="Helical" evidence="2">
    <location>
        <begin position="143"/>
        <end position="159"/>
    </location>
</feature>
<keyword evidence="2" id="KW-0472">Membrane</keyword>
<name>A0ABW4B8X0_9LACO</name>
<dbReference type="Pfam" id="PF05656">
    <property type="entry name" value="DUF805"/>
    <property type="match status" value="1"/>
</dbReference>